<dbReference type="SUPFAM" id="SSF89550">
    <property type="entry name" value="PHP domain-like"/>
    <property type="match status" value="1"/>
</dbReference>
<evidence type="ECO:0000256" key="1">
    <source>
        <dbReference type="ARBA" id="ARBA00004970"/>
    </source>
</evidence>
<feature type="region of interest" description="Disordered" evidence="9">
    <location>
        <begin position="1"/>
        <end position="20"/>
    </location>
</feature>
<dbReference type="NCBIfam" id="NF005596">
    <property type="entry name" value="PRK07328.1"/>
    <property type="match status" value="1"/>
</dbReference>
<dbReference type="InterPro" id="IPR010140">
    <property type="entry name" value="Histidinol_P_phosphatase_HisJ"/>
</dbReference>
<keyword evidence="6 8" id="KW-0368">Histidine biosynthesis</keyword>
<evidence type="ECO:0000313" key="12">
    <source>
        <dbReference type="Proteomes" id="UP000319817"/>
    </source>
</evidence>
<comment type="pathway">
    <text evidence="1 8">Amino-acid biosynthesis; L-histidine biosynthesis; L-histidine from 5-phospho-alpha-D-ribose 1-diphosphate: step 8/9.</text>
</comment>
<reference evidence="11 12" key="1">
    <citation type="submission" date="2019-02" db="EMBL/GenBank/DDBJ databases">
        <title>Deep-cultivation of Planctomycetes and their phenomic and genomic characterization uncovers novel biology.</title>
        <authorList>
            <person name="Wiegand S."/>
            <person name="Jogler M."/>
            <person name="Boedeker C."/>
            <person name="Pinto D."/>
            <person name="Vollmers J."/>
            <person name="Rivas-Marin E."/>
            <person name="Kohn T."/>
            <person name="Peeters S.H."/>
            <person name="Heuer A."/>
            <person name="Rast P."/>
            <person name="Oberbeckmann S."/>
            <person name="Bunk B."/>
            <person name="Jeske O."/>
            <person name="Meyerdierks A."/>
            <person name="Storesund J.E."/>
            <person name="Kallscheuer N."/>
            <person name="Luecker S."/>
            <person name="Lage O.M."/>
            <person name="Pohl T."/>
            <person name="Merkel B.J."/>
            <person name="Hornburger P."/>
            <person name="Mueller R.-W."/>
            <person name="Bruemmer F."/>
            <person name="Labrenz M."/>
            <person name="Spormann A.M."/>
            <person name="Op den Camp H."/>
            <person name="Overmann J."/>
            <person name="Amann R."/>
            <person name="Jetten M.S.M."/>
            <person name="Mascher T."/>
            <person name="Medema M.H."/>
            <person name="Devos D.P."/>
            <person name="Kaster A.-K."/>
            <person name="Ovreas L."/>
            <person name="Rohde M."/>
            <person name="Galperin M.Y."/>
            <person name="Jogler C."/>
        </authorList>
    </citation>
    <scope>NUCLEOTIDE SEQUENCE [LARGE SCALE GENOMIC DNA]</scope>
    <source>
        <strain evidence="11 12">K23_9</strain>
    </source>
</reference>
<dbReference type="Pfam" id="PF02811">
    <property type="entry name" value="PHP"/>
    <property type="match status" value="1"/>
</dbReference>
<dbReference type="UniPathway" id="UPA00031">
    <property type="reaction ID" value="UER00013"/>
</dbReference>
<comment type="catalytic activity">
    <reaction evidence="7 8">
        <text>L-histidinol phosphate + H2O = L-histidinol + phosphate</text>
        <dbReference type="Rhea" id="RHEA:14465"/>
        <dbReference type="ChEBI" id="CHEBI:15377"/>
        <dbReference type="ChEBI" id="CHEBI:43474"/>
        <dbReference type="ChEBI" id="CHEBI:57699"/>
        <dbReference type="ChEBI" id="CHEBI:57980"/>
        <dbReference type="EC" id="3.1.3.15"/>
    </reaction>
</comment>
<name>A0A517NMP9_9BACT</name>
<keyword evidence="12" id="KW-1185">Reference proteome</keyword>
<dbReference type="Proteomes" id="UP000319817">
    <property type="component" value="Chromosome"/>
</dbReference>
<protein>
    <recommendedName>
        <fullName evidence="3 8">Histidinol-phosphatase</fullName>
        <shortName evidence="8">HolPase</shortName>
        <ecNumber evidence="3 8">3.1.3.15</ecNumber>
    </recommendedName>
</protein>
<evidence type="ECO:0000256" key="5">
    <source>
        <dbReference type="ARBA" id="ARBA00022801"/>
    </source>
</evidence>
<accession>A0A517NMP9</accession>
<dbReference type="CDD" id="cd12110">
    <property type="entry name" value="PHP_HisPPase_Hisj_like"/>
    <property type="match status" value="1"/>
</dbReference>
<dbReference type="InterPro" id="IPR016195">
    <property type="entry name" value="Pol/histidinol_Pase-like"/>
</dbReference>
<dbReference type="GO" id="GO:0000105">
    <property type="term" value="P:L-histidine biosynthetic process"/>
    <property type="evidence" value="ECO:0007669"/>
    <property type="project" value="UniProtKB-UniRule"/>
</dbReference>
<evidence type="ECO:0000256" key="6">
    <source>
        <dbReference type="ARBA" id="ARBA00023102"/>
    </source>
</evidence>
<dbReference type="PANTHER" id="PTHR21039">
    <property type="entry name" value="HISTIDINOL PHOSPHATASE-RELATED"/>
    <property type="match status" value="1"/>
</dbReference>
<evidence type="ECO:0000256" key="2">
    <source>
        <dbReference type="ARBA" id="ARBA00009152"/>
    </source>
</evidence>
<evidence type="ECO:0000256" key="9">
    <source>
        <dbReference type="SAM" id="MobiDB-lite"/>
    </source>
</evidence>
<dbReference type="EC" id="3.1.3.15" evidence="3 8"/>
<sequence>MSPSILPKSDTQPHTMSDPIYYESHSHTPLCMHADGLPTQYAAHALARGLRGLIVTCHNPMPNGFSAPVRMREDQFDEYLNLVETTRSEWEGRIDVRLGIEADYFEGHEGYLEKQLQSADFHFVLGSVHPQIPEWRKSYWQDDLLEVQRTYFRHLAQSAETGLFDSLAHPDLIKNFTSKAWNLDAIMPDICDALDRIAATGVAMELNTSGVNKTISEMNPNPTMLREMRRRNIPVTIGADAHQIQRVADGYENALAFLQRCGYDEVNVFCKRERQSLAIKDVLDSLVLVDTPIS</sequence>
<proteinExistence type="inferred from homology"/>
<keyword evidence="5 8" id="KW-0378">Hydrolase</keyword>
<dbReference type="InterPro" id="IPR004013">
    <property type="entry name" value="PHP_dom"/>
</dbReference>
<evidence type="ECO:0000256" key="4">
    <source>
        <dbReference type="ARBA" id="ARBA00022605"/>
    </source>
</evidence>
<feature type="compositionally biased region" description="Polar residues" evidence="9">
    <location>
        <begin position="1"/>
        <end position="15"/>
    </location>
</feature>
<evidence type="ECO:0000256" key="8">
    <source>
        <dbReference type="RuleBase" id="RU366003"/>
    </source>
</evidence>
<dbReference type="NCBIfam" id="TIGR01856">
    <property type="entry name" value="hisJ_fam"/>
    <property type="match status" value="1"/>
</dbReference>
<dbReference type="GO" id="GO:0005737">
    <property type="term" value="C:cytoplasm"/>
    <property type="evidence" value="ECO:0007669"/>
    <property type="project" value="TreeGrafter"/>
</dbReference>
<keyword evidence="4 8" id="KW-0028">Amino-acid biosynthesis</keyword>
<dbReference type="AlphaFoldDB" id="A0A517NMP9"/>
<comment type="similarity">
    <text evidence="2 8">Belongs to the PHP hydrolase family. HisK subfamily.</text>
</comment>
<organism evidence="11 12">
    <name type="scientific">Stieleria marina</name>
    <dbReference type="NCBI Taxonomy" id="1930275"/>
    <lineage>
        <taxon>Bacteria</taxon>
        <taxon>Pseudomonadati</taxon>
        <taxon>Planctomycetota</taxon>
        <taxon>Planctomycetia</taxon>
        <taxon>Pirellulales</taxon>
        <taxon>Pirellulaceae</taxon>
        <taxon>Stieleria</taxon>
    </lineage>
</organism>
<evidence type="ECO:0000313" key="11">
    <source>
        <dbReference type="EMBL" id="QDT08410.1"/>
    </source>
</evidence>
<gene>
    <name evidence="11" type="primary">hisK</name>
    <name evidence="11" type="ORF">K239x_03490</name>
</gene>
<dbReference type="EMBL" id="CP036526">
    <property type="protein sequence ID" value="QDT08410.1"/>
    <property type="molecule type" value="Genomic_DNA"/>
</dbReference>
<dbReference type="GO" id="GO:0004401">
    <property type="term" value="F:histidinol-phosphatase activity"/>
    <property type="evidence" value="ECO:0007669"/>
    <property type="project" value="UniProtKB-UniRule"/>
</dbReference>
<dbReference type="Gene3D" id="3.20.20.140">
    <property type="entry name" value="Metal-dependent hydrolases"/>
    <property type="match status" value="1"/>
</dbReference>
<evidence type="ECO:0000259" key="10">
    <source>
        <dbReference type="Pfam" id="PF02811"/>
    </source>
</evidence>
<evidence type="ECO:0000256" key="7">
    <source>
        <dbReference type="ARBA" id="ARBA00049158"/>
    </source>
</evidence>
<feature type="domain" description="PHP" evidence="10">
    <location>
        <begin position="24"/>
        <end position="209"/>
    </location>
</feature>
<evidence type="ECO:0000256" key="3">
    <source>
        <dbReference type="ARBA" id="ARBA00013085"/>
    </source>
</evidence>
<dbReference type="PANTHER" id="PTHR21039:SF0">
    <property type="entry name" value="HISTIDINOL-PHOSPHATASE"/>
    <property type="match status" value="1"/>
</dbReference>